<dbReference type="InterPro" id="IPR002102">
    <property type="entry name" value="Cohesin_dom"/>
</dbReference>
<proteinExistence type="predicted"/>
<dbReference type="InterPro" id="IPR006626">
    <property type="entry name" value="PbH1"/>
</dbReference>
<dbReference type="InterPro" id="IPR039448">
    <property type="entry name" value="Beta_helix"/>
</dbReference>
<dbReference type="SUPFAM" id="SSF51126">
    <property type="entry name" value="Pectin lyase-like"/>
    <property type="match status" value="2"/>
</dbReference>
<evidence type="ECO:0000259" key="2">
    <source>
        <dbReference type="Pfam" id="PF00963"/>
    </source>
</evidence>
<dbReference type="SUPFAM" id="SSF49384">
    <property type="entry name" value="Carbohydrate-binding domain"/>
    <property type="match status" value="1"/>
</dbReference>
<evidence type="ECO:0000313" key="4">
    <source>
        <dbReference type="EMBL" id="KJF43552.1"/>
    </source>
</evidence>
<dbReference type="STRING" id="1544798.LH29_10505"/>
<dbReference type="AlphaFoldDB" id="A0A0D8J9H4"/>
<reference evidence="4 5" key="1">
    <citation type="submission" date="2014-09" db="EMBL/GenBank/DDBJ databases">
        <title>Draft Genome Sequence of Draconibacterium sp. JN14CK-3.</title>
        <authorList>
            <person name="Dong C."/>
            <person name="Lai Q."/>
            <person name="Shao Z."/>
        </authorList>
    </citation>
    <scope>NUCLEOTIDE SEQUENCE [LARGE SCALE GENOMIC DNA]</scope>
    <source>
        <strain evidence="4 5">JN14CK-3</strain>
    </source>
</reference>
<dbReference type="Gene3D" id="1.10.1330.10">
    <property type="entry name" value="Dockerin domain"/>
    <property type="match status" value="1"/>
</dbReference>
<dbReference type="InterPro" id="IPR026444">
    <property type="entry name" value="Secre_tail"/>
</dbReference>
<dbReference type="InterPro" id="IPR018247">
    <property type="entry name" value="EF_Hand_1_Ca_BS"/>
</dbReference>
<dbReference type="GO" id="GO:0000272">
    <property type="term" value="P:polysaccharide catabolic process"/>
    <property type="evidence" value="ECO:0007669"/>
    <property type="project" value="InterPro"/>
</dbReference>
<dbReference type="CDD" id="cd08547">
    <property type="entry name" value="Type_II_cohesin"/>
    <property type="match status" value="1"/>
</dbReference>
<dbReference type="PATRIC" id="fig|1544798.3.peg.2251"/>
<accession>A0A0D8J9H4</accession>
<name>A0A0D8J9H4_9BACT</name>
<dbReference type="InterPro" id="IPR008965">
    <property type="entry name" value="CBM2/CBM3_carb-bd_dom_sf"/>
</dbReference>
<dbReference type="InterPro" id="IPR011050">
    <property type="entry name" value="Pectin_lyase_fold/virulence"/>
</dbReference>
<evidence type="ECO:0000259" key="3">
    <source>
        <dbReference type="Pfam" id="PF13229"/>
    </source>
</evidence>
<feature type="domain" description="Cohesin" evidence="2">
    <location>
        <begin position="756"/>
        <end position="848"/>
    </location>
</feature>
<dbReference type="GO" id="GO:0030246">
    <property type="term" value="F:carbohydrate binding"/>
    <property type="evidence" value="ECO:0007669"/>
    <property type="project" value="InterPro"/>
</dbReference>
<sequence length="985" mass="109368">MNYGDVSFAPYLTSEGGDATTHMLQGKFMGDQHLTAGTAYTVVGDYYSQTTDSWVIDPGVVVEFAGDFNFQVNGLIDARGTDTNPIIFRSATSDYQGYVKLNPTVSLYPDLYRISNWEVSKLTDGVTVLNDYILSDFDVSECVRGVVIGWYSSINLENFTIHDIQKYGIYCSYANSNSSTINITGGEIYNCGNYPDFNYAAAYFYYDGYSSAYTMNLNIENLKVHDNIYYGIYFRKGSGTFNANIKQSSFFNSGPYAIYSNNVAIDATLNWWDTTDGVSINGMNYGDVSFAPYLTSEGGDATTHMLQGKFMGDQHLTAGTAYTVVGDYYSQTTDSWVIDPGVVVEFAGDFNFQVNGLIDARGTDTNPIIFRSSTSDYQGYVKLNPTVSLYPDLYRISNWEVSKLTDGVTVLNDYILSDFDVSECVRGVVIGWYSSINLENFTIHDIQKYGIYCSYANSNSSTINITGGEIYNCGNYPDFNYAAAYFYYDGYSSAYTMNLNIENLKVHDNIYYGIYFRKGSGTFNASLKNSQISNNINTGIYMASAINNDFLNLSSTGNGGHGIYFQGAGNSVLQSVFIKNNGLSGLYVNNAGSSLQIKESSICYNEEYDLYNNTTATIDATNNYWFYTDLGLIADKVYDYYDNGTKGIVEYDPFLLEEPPYLIIPADFNTDGNVNGFDLAELAVAFGSDPESSNWNELCDLDASTLIDGFDLAIFATYFGQTTLKSSYSHPFYALSQLKSEHQAILSLEADIEQIKSNSEFSVFVNAEEIAEAIGLAFHVNYDREMFELVEIKKYNNLDNMGEMAFMSTIDQDNGSAVIGLASLDNTINGINGSGTVCELIFQSKEIKLPLSFKFSDSGLLAMNGTTRMGLNTNDLNVDLTTGVDYSDEPGILSLSQNYPNPFSNTTRIKFRVPTGNSDNVRLALYNSVGQEVKVLVNEFLEQGEYSYEYNRFGDKGYRLPEGIYYYTLANGNAVITKKMILQGK</sequence>
<feature type="domain" description="Right handed beta helix" evidence="3">
    <location>
        <begin position="498"/>
        <end position="622"/>
    </location>
</feature>
<dbReference type="Gene3D" id="2.60.40.680">
    <property type="match status" value="1"/>
</dbReference>
<gene>
    <name evidence="4" type="ORF">LH29_10505</name>
</gene>
<dbReference type="Proteomes" id="UP000032544">
    <property type="component" value="Unassembled WGS sequence"/>
</dbReference>
<dbReference type="PROSITE" id="PS00018">
    <property type="entry name" value="EF_HAND_1"/>
    <property type="match status" value="1"/>
</dbReference>
<dbReference type="Pfam" id="PF00963">
    <property type="entry name" value="Cohesin"/>
    <property type="match status" value="1"/>
</dbReference>
<dbReference type="Gene3D" id="2.160.20.10">
    <property type="entry name" value="Single-stranded right-handed beta-helix, Pectin lyase-like"/>
    <property type="match status" value="2"/>
</dbReference>
<dbReference type="Gene3D" id="2.60.40.4070">
    <property type="match status" value="1"/>
</dbReference>
<protein>
    <recommendedName>
        <fullName evidence="1">Probable pectate lyase C</fullName>
    </recommendedName>
</protein>
<dbReference type="InterPro" id="IPR012334">
    <property type="entry name" value="Pectin_lyas_fold"/>
</dbReference>
<keyword evidence="5" id="KW-1185">Reference proteome</keyword>
<dbReference type="SMART" id="SM00710">
    <property type="entry name" value="PbH1"/>
    <property type="match status" value="10"/>
</dbReference>
<dbReference type="NCBIfam" id="TIGR04183">
    <property type="entry name" value="Por_Secre_tail"/>
    <property type="match status" value="1"/>
</dbReference>
<organism evidence="4 5">
    <name type="scientific">Draconibacterium sediminis</name>
    <dbReference type="NCBI Taxonomy" id="1544798"/>
    <lineage>
        <taxon>Bacteria</taxon>
        <taxon>Pseudomonadati</taxon>
        <taxon>Bacteroidota</taxon>
        <taxon>Bacteroidia</taxon>
        <taxon>Marinilabiliales</taxon>
        <taxon>Prolixibacteraceae</taxon>
        <taxon>Draconibacterium</taxon>
    </lineage>
</organism>
<dbReference type="EMBL" id="JRHC01000002">
    <property type="protein sequence ID" value="KJF43552.1"/>
    <property type="molecule type" value="Genomic_DNA"/>
</dbReference>
<comment type="caution">
    <text evidence="4">The sequence shown here is derived from an EMBL/GenBank/DDBJ whole genome shotgun (WGS) entry which is preliminary data.</text>
</comment>
<dbReference type="Pfam" id="PF13229">
    <property type="entry name" value="Beta_helix"/>
    <property type="match status" value="1"/>
</dbReference>
<dbReference type="RefSeq" id="WP_045029239.1">
    <property type="nucleotide sequence ID" value="NZ_JRHC01000002.1"/>
</dbReference>
<evidence type="ECO:0000313" key="5">
    <source>
        <dbReference type="Proteomes" id="UP000032544"/>
    </source>
</evidence>
<dbReference type="InterPro" id="IPR036439">
    <property type="entry name" value="Dockerin_dom_sf"/>
</dbReference>
<evidence type="ECO:0000256" key="1">
    <source>
        <dbReference type="ARBA" id="ARBA00016512"/>
    </source>
</evidence>
<dbReference type="OrthoDB" id="1466733at2"/>